<dbReference type="GO" id="GO:0032259">
    <property type="term" value="P:methylation"/>
    <property type="evidence" value="ECO:0007669"/>
    <property type="project" value="UniProtKB-KW"/>
</dbReference>
<comment type="catalytic activity">
    <reaction evidence="1">
        <text>L-glutamyl-[protein] + S-adenosyl-L-methionine = [protein]-L-glutamate 5-O-methyl ester + S-adenosyl-L-homocysteine</text>
        <dbReference type="Rhea" id="RHEA:24452"/>
        <dbReference type="Rhea" id="RHEA-COMP:10208"/>
        <dbReference type="Rhea" id="RHEA-COMP:10311"/>
        <dbReference type="ChEBI" id="CHEBI:29973"/>
        <dbReference type="ChEBI" id="CHEBI:57856"/>
        <dbReference type="ChEBI" id="CHEBI:59789"/>
        <dbReference type="ChEBI" id="CHEBI:82795"/>
        <dbReference type="EC" id="2.1.1.80"/>
    </reaction>
</comment>
<dbReference type="Proteomes" id="UP000593836">
    <property type="component" value="Chromosome"/>
</dbReference>
<organism evidence="7 8">
    <name type="scientific">Candidatus Sulfurimonas marisnigri</name>
    <dbReference type="NCBI Taxonomy" id="2740405"/>
    <lineage>
        <taxon>Bacteria</taxon>
        <taxon>Pseudomonadati</taxon>
        <taxon>Campylobacterota</taxon>
        <taxon>Epsilonproteobacteria</taxon>
        <taxon>Campylobacterales</taxon>
        <taxon>Sulfurimonadaceae</taxon>
        <taxon>Sulfurimonas</taxon>
    </lineage>
</organism>
<protein>
    <recommendedName>
        <fullName evidence="2">protein-glutamate O-methyltransferase</fullName>
        <ecNumber evidence="2">2.1.1.80</ecNumber>
    </recommendedName>
</protein>
<dbReference type="PRINTS" id="PR00996">
    <property type="entry name" value="CHERMTFRASE"/>
</dbReference>
<evidence type="ECO:0000259" key="6">
    <source>
        <dbReference type="PROSITE" id="PS50123"/>
    </source>
</evidence>
<dbReference type="InterPro" id="IPR022641">
    <property type="entry name" value="CheR_N"/>
</dbReference>
<dbReference type="AlphaFoldDB" id="A0A7S7M1A3"/>
<dbReference type="Gene3D" id="3.40.50.150">
    <property type="entry name" value="Vaccinia Virus protein VP39"/>
    <property type="match status" value="1"/>
</dbReference>
<proteinExistence type="predicted"/>
<dbReference type="InterPro" id="IPR036804">
    <property type="entry name" value="CheR_N_sf"/>
</dbReference>
<dbReference type="SUPFAM" id="SSF53335">
    <property type="entry name" value="S-adenosyl-L-methionine-dependent methyltransferases"/>
    <property type="match status" value="1"/>
</dbReference>
<dbReference type="SMART" id="SM00138">
    <property type="entry name" value="MeTrc"/>
    <property type="match status" value="1"/>
</dbReference>
<dbReference type="Pfam" id="PF01739">
    <property type="entry name" value="CheR"/>
    <property type="match status" value="1"/>
</dbReference>
<dbReference type="EC" id="2.1.1.80" evidence="2"/>
<dbReference type="GO" id="GO:0008983">
    <property type="term" value="F:protein-glutamate O-methyltransferase activity"/>
    <property type="evidence" value="ECO:0007669"/>
    <property type="project" value="UniProtKB-EC"/>
</dbReference>
<evidence type="ECO:0000256" key="4">
    <source>
        <dbReference type="ARBA" id="ARBA00022679"/>
    </source>
</evidence>
<dbReference type="InterPro" id="IPR029063">
    <property type="entry name" value="SAM-dependent_MTases_sf"/>
</dbReference>
<sequence length="276" mass="32427">MPIDKYSVLHVKITDGEYIKYREIIYETTGIELKENKHNLIESRLMKRLRYYNMSSYSEYYQLVLKDRTELQLMINQVTTNETSFFRENKHFDYLVRRILPEVNEQLRIWSAASSIGVEAYTIAMVVDEVLSIRHLPFEILASDINIDVLSQAKQAVYDIKFSKNIPDNYLRQYCLKGVGDMQNKFAIKDYLKNKLSFAQINLTKPISPNVGKFDIIFLRNVLIYFDIQTKQNVVKHVLQHLKPNGYFFIGHSESLFNISDEVVQVMPTVYQKVVL</sequence>
<dbReference type="InterPro" id="IPR022642">
    <property type="entry name" value="CheR_C"/>
</dbReference>
<evidence type="ECO:0000256" key="1">
    <source>
        <dbReference type="ARBA" id="ARBA00001541"/>
    </source>
</evidence>
<evidence type="ECO:0000256" key="3">
    <source>
        <dbReference type="ARBA" id="ARBA00022603"/>
    </source>
</evidence>
<dbReference type="InterPro" id="IPR026024">
    <property type="entry name" value="Chemotaxis_MeTrfase_CheR"/>
</dbReference>
<dbReference type="PIRSF" id="PIRSF000410">
    <property type="entry name" value="CheR"/>
    <property type="match status" value="1"/>
</dbReference>
<keyword evidence="8" id="KW-1185">Reference proteome</keyword>
<dbReference type="CDD" id="cd02440">
    <property type="entry name" value="AdoMet_MTases"/>
    <property type="match status" value="1"/>
</dbReference>
<dbReference type="InterPro" id="IPR050903">
    <property type="entry name" value="Bact_Chemotaxis_MeTrfase"/>
</dbReference>
<keyword evidence="3 7" id="KW-0489">Methyltransferase</keyword>
<keyword evidence="4 7" id="KW-0808">Transferase</keyword>
<feature type="domain" description="CheR-type methyltransferase" evidence="6">
    <location>
        <begin position="6"/>
        <end position="276"/>
    </location>
</feature>
<gene>
    <name evidence="7" type="ORF">HUE87_03400</name>
</gene>
<evidence type="ECO:0000256" key="2">
    <source>
        <dbReference type="ARBA" id="ARBA00012534"/>
    </source>
</evidence>
<accession>A0A7S7M1A3</accession>
<dbReference type="EMBL" id="CP054493">
    <property type="protein sequence ID" value="QOY55296.1"/>
    <property type="molecule type" value="Genomic_DNA"/>
</dbReference>
<dbReference type="InterPro" id="IPR000780">
    <property type="entry name" value="CheR_MeTrfase"/>
</dbReference>
<dbReference type="RefSeq" id="WP_194367338.1">
    <property type="nucleotide sequence ID" value="NZ_CP054493.1"/>
</dbReference>
<evidence type="ECO:0000256" key="5">
    <source>
        <dbReference type="ARBA" id="ARBA00022691"/>
    </source>
</evidence>
<evidence type="ECO:0000313" key="7">
    <source>
        <dbReference type="EMBL" id="QOY55296.1"/>
    </source>
</evidence>
<dbReference type="SUPFAM" id="SSF47757">
    <property type="entry name" value="Chemotaxis receptor methyltransferase CheR, N-terminal domain"/>
    <property type="match status" value="1"/>
</dbReference>
<dbReference type="KEGG" id="smas:HUE87_03400"/>
<evidence type="ECO:0000313" key="8">
    <source>
        <dbReference type="Proteomes" id="UP000593836"/>
    </source>
</evidence>
<dbReference type="Gene3D" id="1.10.155.10">
    <property type="entry name" value="Chemotaxis receptor methyltransferase CheR, N-terminal domain"/>
    <property type="match status" value="1"/>
</dbReference>
<dbReference type="Pfam" id="PF03705">
    <property type="entry name" value="CheR_N"/>
    <property type="match status" value="1"/>
</dbReference>
<dbReference type="PANTHER" id="PTHR24422">
    <property type="entry name" value="CHEMOTAXIS PROTEIN METHYLTRANSFERASE"/>
    <property type="match status" value="1"/>
</dbReference>
<dbReference type="PROSITE" id="PS50123">
    <property type="entry name" value="CHER"/>
    <property type="match status" value="1"/>
</dbReference>
<reference evidence="7 8" key="1">
    <citation type="submission" date="2020-05" db="EMBL/GenBank/DDBJ databases">
        <title>Sulfurimonas marisnigri, sp. nov., and Sulfurimonas baltica, sp. nov., manganese oxide reducing chemolithoautotrophs of the class Epsilonproteobacteria isolated from the pelagic redoxclines of the Black and Baltic Seas and emended description of the genus Sulfurimonas.</title>
        <authorList>
            <person name="Henkel J.V."/>
            <person name="Laudan C."/>
            <person name="Werner J."/>
            <person name="Neu T."/>
            <person name="Plewe S."/>
            <person name="Sproer C."/>
            <person name="Bunk B."/>
            <person name="Schulz-Vogt H.N."/>
        </authorList>
    </citation>
    <scope>NUCLEOTIDE SEQUENCE [LARGE SCALE GENOMIC DNA]</scope>
    <source>
        <strain evidence="7 8">SoZ1</strain>
    </source>
</reference>
<keyword evidence="5" id="KW-0949">S-adenosyl-L-methionine</keyword>
<name>A0A7S7M1A3_9BACT</name>
<dbReference type="PANTHER" id="PTHR24422:SF26">
    <property type="entry name" value="CHEMOTAXIS PROTEIN METHYLTRANSFERASE"/>
    <property type="match status" value="1"/>
</dbReference>